<keyword evidence="3" id="KW-1185">Reference proteome</keyword>
<dbReference type="AlphaFoldDB" id="A0A6I4U3I7"/>
<proteinExistence type="predicted"/>
<sequence>MIRYALPLLALALAACGEKDTEVAEGTASGEVLPGSISDDMIALDQLRSEAPSDPTGESVPDTGSDDDAVEADDVGGDAPAAPAPAAPAPEPSAQPQPKAQAQPKAAPKAAPSEAPPPPVSVLPKKTDDN</sequence>
<accession>A0A6I4U3I7</accession>
<evidence type="ECO:0000313" key="2">
    <source>
        <dbReference type="EMBL" id="MXP10498.1"/>
    </source>
</evidence>
<name>A0A6I4U3I7_9SPHN</name>
<dbReference type="OrthoDB" id="7511418at2"/>
<evidence type="ECO:0000256" key="1">
    <source>
        <dbReference type="SAM" id="MobiDB-lite"/>
    </source>
</evidence>
<comment type="caution">
    <text evidence="2">The sequence shown here is derived from an EMBL/GenBank/DDBJ whole genome shotgun (WGS) entry which is preliminary data.</text>
</comment>
<feature type="compositionally biased region" description="Acidic residues" evidence="1">
    <location>
        <begin position="64"/>
        <end position="76"/>
    </location>
</feature>
<dbReference type="RefSeq" id="WP_160617092.1">
    <property type="nucleotide sequence ID" value="NZ_WTYR01000001.1"/>
</dbReference>
<evidence type="ECO:0000313" key="3">
    <source>
        <dbReference type="Proteomes" id="UP000429229"/>
    </source>
</evidence>
<feature type="compositionally biased region" description="Pro residues" evidence="1">
    <location>
        <begin position="82"/>
        <end position="95"/>
    </location>
</feature>
<protein>
    <recommendedName>
        <fullName evidence="4">Lipoprotein</fullName>
    </recommendedName>
</protein>
<reference evidence="2 3" key="1">
    <citation type="submission" date="2019-12" db="EMBL/GenBank/DDBJ databases">
        <title>Genomic-based taxomic classification of the family Erythrobacteraceae.</title>
        <authorList>
            <person name="Xu L."/>
        </authorList>
    </citation>
    <scope>NUCLEOTIDE SEQUENCE [LARGE SCALE GENOMIC DNA]</scope>
    <source>
        <strain evidence="2 3">LMG 29519</strain>
    </source>
</reference>
<dbReference type="EMBL" id="WTYR01000001">
    <property type="protein sequence ID" value="MXP10498.1"/>
    <property type="molecule type" value="Genomic_DNA"/>
</dbReference>
<dbReference type="PROSITE" id="PS51257">
    <property type="entry name" value="PROKAR_LIPOPROTEIN"/>
    <property type="match status" value="1"/>
</dbReference>
<organism evidence="2 3">
    <name type="scientific">Alteriqipengyuania halimionae</name>
    <dbReference type="NCBI Taxonomy" id="1926630"/>
    <lineage>
        <taxon>Bacteria</taxon>
        <taxon>Pseudomonadati</taxon>
        <taxon>Pseudomonadota</taxon>
        <taxon>Alphaproteobacteria</taxon>
        <taxon>Sphingomonadales</taxon>
        <taxon>Erythrobacteraceae</taxon>
        <taxon>Alteriqipengyuania</taxon>
    </lineage>
</organism>
<feature type="region of interest" description="Disordered" evidence="1">
    <location>
        <begin position="19"/>
        <end position="130"/>
    </location>
</feature>
<gene>
    <name evidence="2" type="ORF">GRI68_09940</name>
</gene>
<dbReference type="Proteomes" id="UP000429229">
    <property type="component" value="Unassembled WGS sequence"/>
</dbReference>
<feature type="compositionally biased region" description="Low complexity" evidence="1">
    <location>
        <begin position="96"/>
        <end position="113"/>
    </location>
</feature>
<evidence type="ECO:0008006" key="4">
    <source>
        <dbReference type="Google" id="ProtNLM"/>
    </source>
</evidence>